<dbReference type="InterPro" id="IPR008145">
    <property type="entry name" value="GK/Ca_channel_bsu"/>
</dbReference>
<dbReference type="UniPathway" id="UPA00087">
    <property type="reaction ID" value="UER00175"/>
</dbReference>
<evidence type="ECO:0000313" key="9">
    <source>
        <dbReference type="Proteomes" id="UP000297447"/>
    </source>
</evidence>
<dbReference type="HAMAP" id="MF_00836">
    <property type="entry name" value="PhnN"/>
    <property type="match status" value="1"/>
</dbReference>
<dbReference type="Gene3D" id="3.40.50.300">
    <property type="entry name" value="P-loop containing nucleotide triphosphate hydrolases"/>
    <property type="match status" value="1"/>
</dbReference>
<evidence type="ECO:0000259" key="7">
    <source>
        <dbReference type="SMART" id="SM00072"/>
    </source>
</evidence>
<dbReference type="NCBIfam" id="TIGR02322">
    <property type="entry name" value="phosphon_PhnN"/>
    <property type="match status" value="1"/>
</dbReference>
<dbReference type="Proteomes" id="UP000297447">
    <property type="component" value="Unassembled WGS sequence"/>
</dbReference>
<feature type="domain" description="Guanylate kinase/L-type calcium channel beta subunit" evidence="7">
    <location>
        <begin position="2"/>
        <end position="180"/>
    </location>
</feature>
<evidence type="ECO:0000256" key="1">
    <source>
        <dbReference type="ARBA" id="ARBA00000373"/>
    </source>
</evidence>
<comment type="pathway">
    <text evidence="2 6">Metabolic intermediate biosynthesis; 5-phospho-alpha-D-ribose 1-diphosphate biosynthesis; 5-phospho-alpha-D-ribose 1-diphosphate from D-ribose 5-phosphate (route II): step 3/3.</text>
</comment>
<sequence>MSGTFVAVVGPSGSGKDSILESARVALIGQGDIVFAQRRITRPASAGEDHHPVGEDEFDAALSRGEFALTWQAHGLRYGIPAHLVDVVASGGVVVANVSRGVLDQLPAVFTTVRVARVTVSEEVRLTRILARGRENAAAAAARVARPDPAPDFAVDLEIVNDGTLDEASAAFAAFLWQVRNTVRTPR</sequence>
<feature type="binding site" evidence="6">
    <location>
        <begin position="10"/>
        <end position="17"/>
    </location>
    <ligand>
        <name>ATP</name>
        <dbReference type="ChEBI" id="CHEBI:30616"/>
    </ligand>
</feature>
<dbReference type="GO" id="GO:0005524">
    <property type="term" value="F:ATP binding"/>
    <property type="evidence" value="ECO:0007669"/>
    <property type="project" value="UniProtKB-KW"/>
</dbReference>
<evidence type="ECO:0000256" key="3">
    <source>
        <dbReference type="ARBA" id="ARBA00022679"/>
    </source>
</evidence>
<name>A0A4R8ZUG0_9MICO</name>
<evidence type="ECO:0000256" key="6">
    <source>
        <dbReference type="HAMAP-Rule" id="MF_00836"/>
    </source>
</evidence>
<evidence type="ECO:0000313" key="8">
    <source>
        <dbReference type="EMBL" id="TFD45954.1"/>
    </source>
</evidence>
<dbReference type="GO" id="GO:0019634">
    <property type="term" value="P:organic phosphonate metabolic process"/>
    <property type="evidence" value="ECO:0007669"/>
    <property type="project" value="UniProtKB-UniRule"/>
</dbReference>
<gene>
    <name evidence="6 8" type="primary">phnN</name>
    <name evidence="8" type="ORF">E3T55_17740</name>
</gene>
<dbReference type="SUPFAM" id="SSF52540">
    <property type="entry name" value="P-loop containing nucleoside triphosphate hydrolases"/>
    <property type="match status" value="1"/>
</dbReference>
<comment type="caution">
    <text evidence="8">The sequence shown here is derived from an EMBL/GenBank/DDBJ whole genome shotgun (WGS) entry which is preliminary data.</text>
</comment>
<comment type="function">
    <text evidence="6">Catalyzes the phosphorylation of ribose 1,5-bisphosphate to 5-phospho-D-ribosyl alpha-1-diphosphate (PRPP).</text>
</comment>
<dbReference type="InterPro" id="IPR012699">
    <property type="entry name" value="PhnN"/>
</dbReference>
<reference evidence="8 9" key="1">
    <citation type="submission" date="2019-03" db="EMBL/GenBank/DDBJ databases">
        <title>Genomics of glacier-inhabiting Cryobacterium strains.</title>
        <authorList>
            <person name="Liu Q."/>
            <person name="Xin Y.-H."/>
        </authorList>
    </citation>
    <scope>NUCLEOTIDE SEQUENCE [LARGE SCALE GENOMIC DNA]</scope>
    <source>
        <strain evidence="8 9">Hh14</strain>
    </source>
</reference>
<keyword evidence="8" id="KW-0418">Kinase</keyword>
<evidence type="ECO:0000256" key="4">
    <source>
        <dbReference type="ARBA" id="ARBA00022741"/>
    </source>
</evidence>
<comment type="similarity">
    <text evidence="6">Belongs to the ribose 1,5-bisphosphokinase family.</text>
</comment>
<dbReference type="SMART" id="SM00072">
    <property type="entry name" value="GuKc"/>
    <property type="match status" value="1"/>
</dbReference>
<dbReference type="InterPro" id="IPR027417">
    <property type="entry name" value="P-loop_NTPase"/>
</dbReference>
<evidence type="ECO:0000256" key="2">
    <source>
        <dbReference type="ARBA" id="ARBA00005069"/>
    </source>
</evidence>
<dbReference type="OrthoDB" id="341217at2"/>
<keyword evidence="4 6" id="KW-0547">Nucleotide-binding</keyword>
<dbReference type="EMBL" id="SOHE01000078">
    <property type="protein sequence ID" value="TFD45954.1"/>
    <property type="molecule type" value="Genomic_DNA"/>
</dbReference>
<dbReference type="AlphaFoldDB" id="A0A4R8ZUG0"/>
<evidence type="ECO:0000256" key="5">
    <source>
        <dbReference type="ARBA" id="ARBA00022840"/>
    </source>
</evidence>
<keyword evidence="3 6" id="KW-0808">Transferase</keyword>
<comment type="catalytic activity">
    <reaction evidence="1 6">
        <text>alpha-D-ribose 1,5-bisphosphate + ATP = 5-phospho-alpha-D-ribose 1-diphosphate + ADP</text>
        <dbReference type="Rhea" id="RHEA:20109"/>
        <dbReference type="ChEBI" id="CHEBI:30616"/>
        <dbReference type="ChEBI" id="CHEBI:58017"/>
        <dbReference type="ChEBI" id="CHEBI:68688"/>
        <dbReference type="ChEBI" id="CHEBI:456216"/>
        <dbReference type="EC" id="2.7.4.23"/>
    </reaction>
</comment>
<keyword evidence="5 6" id="KW-0067">ATP-binding</keyword>
<dbReference type="GO" id="GO:0006015">
    <property type="term" value="P:5-phosphoribose 1-diphosphate biosynthetic process"/>
    <property type="evidence" value="ECO:0007669"/>
    <property type="project" value="UniProtKB-UniRule"/>
</dbReference>
<organism evidence="8 9">
    <name type="scientific">Cryobacterium frigoriphilum</name>
    <dbReference type="NCBI Taxonomy" id="1259150"/>
    <lineage>
        <taxon>Bacteria</taxon>
        <taxon>Bacillati</taxon>
        <taxon>Actinomycetota</taxon>
        <taxon>Actinomycetes</taxon>
        <taxon>Micrococcales</taxon>
        <taxon>Microbacteriaceae</taxon>
        <taxon>Cryobacterium</taxon>
    </lineage>
</organism>
<dbReference type="RefSeq" id="WP_134520871.1">
    <property type="nucleotide sequence ID" value="NZ_SOHE01000078.1"/>
</dbReference>
<accession>A0A4R8ZUG0</accession>
<protein>
    <recommendedName>
        <fullName evidence="6">Ribose 1,5-bisphosphate phosphokinase PhnN</fullName>
        <ecNumber evidence="6">2.7.4.23</ecNumber>
    </recommendedName>
    <alternativeName>
        <fullName evidence="6">Ribose 1,5-bisphosphokinase</fullName>
    </alternativeName>
</protein>
<dbReference type="EC" id="2.7.4.23" evidence="6"/>
<keyword evidence="9" id="KW-1185">Reference proteome</keyword>
<proteinExistence type="inferred from homology"/>
<dbReference type="GO" id="GO:0033863">
    <property type="term" value="F:ribose 1,5-bisphosphate phosphokinase activity"/>
    <property type="evidence" value="ECO:0007669"/>
    <property type="project" value="UniProtKB-UniRule"/>
</dbReference>